<accession>A0A2Z7BDD8</accession>
<proteinExistence type="predicted"/>
<keyword evidence="4" id="KW-1185">Reference proteome</keyword>
<dbReference type="AlphaFoldDB" id="A0A2Z7BDD8"/>
<evidence type="ECO:0000313" key="3">
    <source>
        <dbReference type="EMBL" id="KZV32494.1"/>
    </source>
</evidence>
<dbReference type="EMBL" id="KV006551">
    <property type="protein sequence ID" value="KZV32494.1"/>
    <property type="molecule type" value="Genomic_DNA"/>
</dbReference>
<feature type="compositionally biased region" description="Basic and acidic residues" evidence="2">
    <location>
        <begin position="1"/>
        <end position="11"/>
    </location>
</feature>
<name>A0A2Z7BDD8_9LAMI</name>
<sequence>MGKAEMLKALEEAEAASSGAAAPPKVAKKRKASTPAEKEARHQRKKTGASTSGAWPKQTTEEGWAPTPPTQMTEELPELPPVITIAEASSPSKNKAHRAVNDTRQSFDEMMGQHSKQVERLEELEAVMAQEKRAAGAEKEALEAQLAAERVARALEAQLATERVARAVKEETIRSELDAALAKKTVIEVELEETKARAEEEAERLRSEAVRAWDLGKGEFLKSSEFETLCAKKAFGYFKVGFSSCLTQFRANGYSEEEQPDFFLNLKKALMDMADEEAVEEEEEEEEKDD</sequence>
<evidence type="ECO:0000256" key="1">
    <source>
        <dbReference type="SAM" id="Coils"/>
    </source>
</evidence>
<feature type="region of interest" description="Disordered" evidence="2">
    <location>
        <begin position="1"/>
        <end position="100"/>
    </location>
</feature>
<feature type="coiled-coil region" evidence="1">
    <location>
        <begin position="114"/>
        <end position="141"/>
    </location>
</feature>
<gene>
    <name evidence="3" type="ORF">F511_43783</name>
</gene>
<dbReference type="Proteomes" id="UP000250235">
    <property type="component" value="Unassembled WGS sequence"/>
</dbReference>
<organism evidence="3 4">
    <name type="scientific">Dorcoceras hygrometricum</name>
    <dbReference type="NCBI Taxonomy" id="472368"/>
    <lineage>
        <taxon>Eukaryota</taxon>
        <taxon>Viridiplantae</taxon>
        <taxon>Streptophyta</taxon>
        <taxon>Embryophyta</taxon>
        <taxon>Tracheophyta</taxon>
        <taxon>Spermatophyta</taxon>
        <taxon>Magnoliopsida</taxon>
        <taxon>eudicotyledons</taxon>
        <taxon>Gunneridae</taxon>
        <taxon>Pentapetalae</taxon>
        <taxon>asterids</taxon>
        <taxon>lamiids</taxon>
        <taxon>Lamiales</taxon>
        <taxon>Gesneriaceae</taxon>
        <taxon>Didymocarpoideae</taxon>
        <taxon>Trichosporeae</taxon>
        <taxon>Loxocarpinae</taxon>
        <taxon>Dorcoceras</taxon>
    </lineage>
</organism>
<keyword evidence="1" id="KW-0175">Coiled coil</keyword>
<evidence type="ECO:0000256" key="2">
    <source>
        <dbReference type="SAM" id="MobiDB-lite"/>
    </source>
</evidence>
<reference evidence="3 4" key="1">
    <citation type="journal article" date="2015" name="Proc. Natl. Acad. Sci. U.S.A.">
        <title>The resurrection genome of Boea hygrometrica: A blueprint for survival of dehydration.</title>
        <authorList>
            <person name="Xiao L."/>
            <person name="Yang G."/>
            <person name="Zhang L."/>
            <person name="Yang X."/>
            <person name="Zhao S."/>
            <person name="Ji Z."/>
            <person name="Zhou Q."/>
            <person name="Hu M."/>
            <person name="Wang Y."/>
            <person name="Chen M."/>
            <person name="Xu Y."/>
            <person name="Jin H."/>
            <person name="Xiao X."/>
            <person name="Hu G."/>
            <person name="Bao F."/>
            <person name="Hu Y."/>
            <person name="Wan P."/>
            <person name="Li L."/>
            <person name="Deng X."/>
            <person name="Kuang T."/>
            <person name="Xiang C."/>
            <person name="Zhu J.K."/>
            <person name="Oliver M.J."/>
            <person name="He Y."/>
        </authorList>
    </citation>
    <scope>NUCLEOTIDE SEQUENCE [LARGE SCALE GENOMIC DNA]</scope>
    <source>
        <strain evidence="4">cv. XS01</strain>
    </source>
</reference>
<feature type="compositionally biased region" description="Low complexity" evidence="2">
    <location>
        <begin position="15"/>
        <end position="25"/>
    </location>
</feature>
<evidence type="ECO:0000313" key="4">
    <source>
        <dbReference type="Proteomes" id="UP000250235"/>
    </source>
</evidence>
<protein>
    <submittedName>
        <fullName evidence="3">Uncharacterized protein</fullName>
    </submittedName>
</protein>
<feature type="coiled-coil region" evidence="1">
    <location>
        <begin position="177"/>
        <end position="208"/>
    </location>
</feature>